<protein>
    <submittedName>
        <fullName evidence="2">Uncharacterized protein</fullName>
    </submittedName>
</protein>
<sequence length="73" mass="7236">MVIASRKADQCRAAAEAINASGARGHCTAIPADLSSPEGPCEALRDHGADPAGTAGHHGRPAVHGEQIGVVGS</sequence>
<dbReference type="EMBL" id="BAAABZ010000002">
    <property type="protein sequence ID" value="GAA0507485.1"/>
    <property type="molecule type" value="Genomic_DNA"/>
</dbReference>
<name>A0ABN1BX99_9ACTN</name>
<gene>
    <name evidence="2" type="ORF">GCM10010390_08020</name>
</gene>
<accession>A0ABN1BX99</accession>
<dbReference type="RefSeq" id="WP_346159029.1">
    <property type="nucleotide sequence ID" value="NZ_BAAABZ010000002.1"/>
</dbReference>
<organism evidence="2 3">
    <name type="scientific">Streptomyces mordarskii</name>
    <dbReference type="NCBI Taxonomy" id="1226758"/>
    <lineage>
        <taxon>Bacteria</taxon>
        <taxon>Bacillati</taxon>
        <taxon>Actinomycetota</taxon>
        <taxon>Actinomycetes</taxon>
        <taxon>Kitasatosporales</taxon>
        <taxon>Streptomycetaceae</taxon>
        <taxon>Streptomyces</taxon>
    </lineage>
</organism>
<feature type="region of interest" description="Disordered" evidence="1">
    <location>
        <begin position="36"/>
        <end position="73"/>
    </location>
</feature>
<proteinExistence type="predicted"/>
<evidence type="ECO:0000313" key="2">
    <source>
        <dbReference type="EMBL" id="GAA0507485.1"/>
    </source>
</evidence>
<reference evidence="2 3" key="1">
    <citation type="journal article" date="2019" name="Int. J. Syst. Evol. Microbiol.">
        <title>The Global Catalogue of Microorganisms (GCM) 10K type strain sequencing project: providing services to taxonomists for standard genome sequencing and annotation.</title>
        <authorList>
            <consortium name="The Broad Institute Genomics Platform"/>
            <consortium name="The Broad Institute Genome Sequencing Center for Infectious Disease"/>
            <person name="Wu L."/>
            <person name="Ma J."/>
        </authorList>
    </citation>
    <scope>NUCLEOTIDE SEQUENCE [LARGE SCALE GENOMIC DNA]</scope>
    <source>
        <strain evidence="2 3">JCM 5052</strain>
    </source>
</reference>
<evidence type="ECO:0000256" key="1">
    <source>
        <dbReference type="SAM" id="MobiDB-lite"/>
    </source>
</evidence>
<comment type="caution">
    <text evidence="2">The sequence shown here is derived from an EMBL/GenBank/DDBJ whole genome shotgun (WGS) entry which is preliminary data.</text>
</comment>
<evidence type="ECO:0000313" key="3">
    <source>
        <dbReference type="Proteomes" id="UP001501576"/>
    </source>
</evidence>
<dbReference type="Proteomes" id="UP001501576">
    <property type="component" value="Unassembled WGS sequence"/>
</dbReference>
<keyword evidence="3" id="KW-1185">Reference proteome</keyword>